<dbReference type="InterPro" id="IPR010994">
    <property type="entry name" value="RuvA_2-like"/>
</dbReference>
<comment type="similarity">
    <text evidence="1">Belongs to the DprA/Smf family.</text>
</comment>
<feature type="domain" description="Helix-hairpin-helix DNA-binding motif class 1" evidence="2">
    <location>
        <begin position="9"/>
        <end position="28"/>
    </location>
</feature>
<dbReference type="NCBIfam" id="TIGR00732">
    <property type="entry name" value="dprA"/>
    <property type="match status" value="1"/>
</dbReference>
<evidence type="ECO:0000256" key="1">
    <source>
        <dbReference type="ARBA" id="ARBA00006525"/>
    </source>
</evidence>
<dbReference type="Gene3D" id="1.10.10.10">
    <property type="entry name" value="Winged helix-like DNA-binding domain superfamily/Winged helix DNA-binding domain"/>
    <property type="match status" value="1"/>
</dbReference>
<dbReference type="PANTHER" id="PTHR43022">
    <property type="entry name" value="PROTEIN SMF"/>
    <property type="match status" value="1"/>
</dbReference>
<organism evidence="3 4">
    <name type="scientific">Neolewinella antarctica</name>
    <dbReference type="NCBI Taxonomy" id="442734"/>
    <lineage>
        <taxon>Bacteria</taxon>
        <taxon>Pseudomonadati</taxon>
        <taxon>Bacteroidota</taxon>
        <taxon>Saprospiria</taxon>
        <taxon>Saprospirales</taxon>
        <taxon>Lewinellaceae</taxon>
        <taxon>Neolewinella</taxon>
    </lineage>
</organism>
<evidence type="ECO:0000313" key="3">
    <source>
        <dbReference type="EMBL" id="NJC26686.1"/>
    </source>
</evidence>
<accession>A0ABX0XBP6</accession>
<evidence type="ECO:0000259" key="2">
    <source>
        <dbReference type="SMART" id="SM00278"/>
    </source>
</evidence>
<dbReference type="Proteomes" id="UP000770785">
    <property type="component" value="Unassembled WGS sequence"/>
</dbReference>
<name>A0ABX0XBP6_9BACT</name>
<dbReference type="Pfam" id="PF17782">
    <property type="entry name" value="WHD_DprA"/>
    <property type="match status" value="1"/>
</dbReference>
<comment type="caution">
    <text evidence="3">The sequence shown here is derived from an EMBL/GenBank/DDBJ whole genome shotgun (WGS) entry which is preliminary data.</text>
</comment>
<sequence>MHSDTLPRVALSRVPGIGAKLFRTLLQHFGSAEEALRARPQELCRVEGIAEKTAKAFARERHHREAESILHHADKSDVTILCCADDDYPYRLAKHLTAAPVLYHFGNTDLQSSRSVAIVGTREMSSRGSRQVDMLLDPLAEYSPLVVSGLAYGVDIYAHRRCLQTGIPTLAVMGSGFGHVYPAAHARTAMQMADNGGGVLTEYPYWLKPEREHFPARNRIVAMQSDLTVVVESATRGGSMITANMAHEYGKKVGACPGRGGDPLSAGCNKLIKTGKAHLIERGQDIIDLLKWKGLTAGHQRRLFDDLDAGEQAVVHQLRDRQGVDIDELHLSLGEPPAKLASTLLMLEMKGVIVSLPGRRYRLGGE</sequence>
<dbReference type="EMBL" id="JAATJH010000003">
    <property type="protein sequence ID" value="NJC26686.1"/>
    <property type="molecule type" value="Genomic_DNA"/>
</dbReference>
<dbReference type="SMART" id="SM00278">
    <property type="entry name" value="HhH1"/>
    <property type="match status" value="2"/>
</dbReference>
<dbReference type="InterPro" id="IPR003488">
    <property type="entry name" value="DprA"/>
</dbReference>
<dbReference type="SUPFAM" id="SSF102405">
    <property type="entry name" value="MCP/YpsA-like"/>
    <property type="match status" value="1"/>
</dbReference>
<dbReference type="SUPFAM" id="SSF47781">
    <property type="entry name" value="RuvA domain 2-like"/>
    <property type="match status" value="1"/>
</dbReference>
<keyword evidence="4" id="KW-1185">Reference proteome</keyword>
<dbReference type="InterPro" id="IPR003583">
    <property type="entry name" value="Hlx-hairpin-Hlx_DNA-bd_motif"/>
</dbReference>
<dbReference type="InterPro" id="IPR041614">
    <property type="entry name" value="DprA_WH"/>
</dbReference>
<dbReference type="Gene3D" id="3.40.50.450">
    <property type="match status" value="1"/>
</dbReference>
<protein>
    <submittedName>
        <fullName evidence="3">DNA processing protein</fullName>
    </submittedName>
</protein>
<dbReference type="Pfam" id="PF02481">
    <property type="entry name" value="DNA_processg_A"/>
    <property type="match status" value="1"/>
</dbReference>
<dbReference type="InterPro" id="IPR057666">
    <property type="entry name" value="DrpA_SLOG"/>
</dbReference>
<dbReference type="RefSeq" id="WP_168037451.1">
    <property type="nucleotide sequence ID" value="NZ_JAATJH010000003.1"/>
</dbReference>
<feature type="domain" description="Helix-hairpin-helix DNA-binding motif class 1" evidence="2">
    <location>
        <begin position="41"/>
        <end position="60"/>
    </location>
</feature>
<gene>
    <name evidence="3" type="ORF">GGR27_002196</name>
</gene>
<evidence type="ECO:0000313" key="4">
    <source>
        <dbReference type="Proteomes" id="UP000770785"/>
    </source>
</evidence>
<dbReference type="InterPro" id="IPR036388">
    <property type="entry name" value="WH-like_DNA-bd_sf"/>
</dbReference>
<proteinExistence type="inferred from homology"/>
<reference evidence="3 4" key="1">
    <citation type="submission" date="2020-03" db="EMBL/GenBank/DDBJ databases">
        <title>Genomic Encyclopedia of Type Strains, Phase IV (KMG-IV): sequencing the most valuable type-strain genomes for metagenomic binning, comparative biology and taxonomic classification.</title>
        <authorList>
            <person name="Goeker M."/>
        </authorList>
    </citation>
    <scope>NUCLEOTIDE SEQUENCE [LARGE SCALE GENOMIC DNA]</scope>
    <source>
        <strain evidence="3 4">DSM 105096</strain>
    </source>
</reference>
<dbReference type="Pfam" id="PF14520">
    <property type="entry name" value="HHH_5"/>
    <property type="match status" value="1"/>
</dbReference>
<dbReference type="PANTHER" id="PTHR43022:SF1">
    <property type="entry name" value="PROTEIN SMF"/>
    <property type="match status" value="1"/>
</dbReference>